<keyword evidence="3" id="KW-0805">Transcription regulation</keyword>
<keyword evidence="5" id="KW-0804">Transcription</keyword>
<dbReference type="GO" id="GO:0043565">
    <property type="term" value="F:sequence-specific DNA binding"/>
    <property type="evidence" value="ECO:0007669"/>
    <property type="project" value="InterPro"/>
</dbReference>
<dbReference type="SUPFAM" id="SSF118290">
    <property type="entry name" value="WRKY DNA-binding domain"/>
    <property type="match status" value="2"/>
</dbReference>
<dbReference type="GO" id="GO:0005634">
    <property type="term" value="C:nucleus"/>
    <property type="evidence" value="ECO:0007669"/>
    <property type="project" value="UniProtKB-SubCell"/>
</dbReference>
<dbReference type="GO" id="GO:0003700">
    <property type="term" value="F:DNA-binding transcription factor activity"/>
    <property type="evidence" value="ECO:0007669"/>
    <property type="project" value="InterPro"/>
</dbReference>
<feature type="compositionally biased region" description="Polar residues" evidence="7">
    <location>
        <begin position="209"/>
        <end position="221"/>
    </location>
</feature>
<dbReference type="InterPro" id="IPR003657">
    <property type="entry name" value="WRKY_dom"/>
</dbReference>
<dbReference type="InterPro" id="IPR036576">
    <property type="entry name" value="WRKY_dom_sf"/>
</dbReference>
<dbReference type="EMBL" id="MK161339">
    <property type="protein sequence ID" value="QCV57346.1"/>
    <property type="molecule type" value="mRNA"/>
</dbReference>
<keyword evidence="2" id="KW-0677">Repeat</keyword>
<evidence type="ECO:0000256" key="6">
    <source>
        <dbReference type="ARBA" id="ARBA00023242"/>
    </source>
</evidence>
<evidence type="ECO:0000313" key="9">
    <source>
        <dbReference type="EMBL" id="QCV57346.1"/>
    </source>
</evidence>
<evidence type="ECO:0000259" key="8">
    <source>
        <dbReference type="PROSITE" id="PS50811"/>
    </source>
</evidence>
<dbReference type="SMART" id="SM00774">
    <property type="entry name" value="WRKY"/>
    <property type="match status" value="2"/>
</dbReference>
<name>A0A4P9Q2W9_FAGTA</name>
<dbReference type="FunFam" id="2.20.25.80:FF:000006">
    <property type="entry name" value="WRKY transcription factor"/>
    <property type="match status" value="1"/>
</dbReference>
<proteinExistence type="evidence at transcript level"/>
<keyword evidence="4" id="KW-0238">DNA-binding</keyword>
<accession>A0A4P9Q2W9</accession>
<feature type="region of interest" description="Disordered" evidence="7">
    <location>
        <begin position="180"/>
        <end position="228"/>
    </location>
</feature>
<feature type="region of interest" description="Disordered" evidence="7">
    <location>
        <begin position="495"/>
        <end position="538"/>
    </location>
</feature>
<dbReference type="Gene3D" id="2.20.25.80">
    <property type="entry name" value="WRKY domain"/>
    <property type="match status" value="2"/>
</dbReference>
<evidence type="ECO:0000256" key="2">
    <source>
        <dbReference type="ARBA" id="ARBA00022737"/>
    </source>
</evidence>
<evidence type="ECO:0000256" key="4">
    <source>
        <dbReference type="ARBA" id="ARBA00023125"/>
    </source>
</evidence>
<feature type="compositionally biased region" description="Polar residues" evidence="7">
    <location>
        <begin position="188"/>
        <end position="202"/>
    </location>
</feature>
<protein>
    <submittedName>
        <fullName evidence="9">WRKY transcription factor</fullName>
    </submittedName>
</protein>
<dbReference type="Pfam" id="PF03106">
    <property type="entry name" value="WRKY"/>
    <property type="match status" value="2"/>
</dbReference>
<dbReference type="AlphaFoldDB" id="A0A4P9Q2W9"/>
<feature type="domain" description="WRKY" evidence="8">
    <location>
        <begin position="239"/>
        <end position="303"/>
    </location>
</feature>
<reference evidence="9" key="1">
    <citation type="submission" date="2018-11" db="EMBL/GenBank/DDBJ databases">
        <authorList>
            <person name="Xia H."/>
        </authorList>
    </citation>
    <scope>NUCLEOTIDE SEQUENCE</scope>
    <source>
        <strain evidence="9">FtPinG0004914600.01</strain>
    </source>
</reference>
<evidence type="ECO:0000256" key="5">
    <source>
        <dbReference type="ARBA" id="ARBA00023163"/>
    </source>
</evidence>
<feature type="region of interest" description="Disordered" evidence="7">
    <location>
        <begin position="340"/>
        <end position="406"/>
    </location>
</feature>
<organism evidence="9">
    <name type="scientific">Fagopyrum tataricum</name>
    <name type="common">Tartarian buckwheat</name>
    <name type="synonym">Polygonum tataricum</name>
    <dbReference type="NCBI Taxonomy" id="62330"/>
    <lineage>
        <taxon>Eukaryota</taxon>
        <taxon>Viridiplantae</taxon>
        <taxon>Streptophyta</taxon>
        <taxon>Embryophyta</taxon>
        <taxon>Tracheophyta</taxon>
        <taxon>Spermatophyta</taxon>
        <taxon>Magnoliopsida</taxon>
        <taxon>eudicotyledons</taxon>
        <taxon>Gunneridae</taxon>
        <taxon>Pentapetalae</taxon>
        <taxon>Caryophyllales</taxon>
        <taxon>Polygonaceae</taxon>
        <taxon>Polygonoideae</taxon>
        <taxon>Fagopyreae</taxon>
        <taxon>Fagopyrum</taxon>
    </lineage>
</organism>
<keyword evidence="6" id="KW-0539">Nucleus</keyword>
<dbReference type="PANTHER" id="PTHR31221">
    <property type="entry name" value="WRKY TRANSCRIPTION FACTOR PROTEIN 1-RELATED"/>
    <property type="match status" value="1"/>
</dbReference>
<evidence type="ECO:0000256" key="1">
    <source>
        <dbReference type="ARBA" id="ARBA00004123"/>
    </source>
</evidence>
<feature type="compositionally biased region" description="Polar residues" evidence="7">
    <location>
        <begin position="340"/>
        <end position="354"/>
    </location>
</feature>
<comment type="subcellular location">
    <subcellularLocation>
        <location evidence="1">Nucleus</location>
    </subcellularLocation>
</comment>
<sequence>MLQSYCKDEEKGMCSLGAGDNLGVKCGGSIAERRAAKFGFDASKINTSRFKSSSALVTSPASPSPYLLRTPGISPGALLESPMMLPNLQPSPTTGAFPLPHLPCESGVIKSESSNAEKDCDDTSSFTFNPHGISVPLSSYSAMQNQYPPGSSAQNSGLNFEFQHPAATLPPVTDDFEFPTQFPCEATGNISELNSPPDSKMSNDVAVKTDSNNQGDNTGNSGIDHPVEGDQRVVESSAGSVVNSEDGYNWRKYGQKQVKASEFPRSYYKCTHPNCPVKKKVEHSGDGLITEIVYKGAHNHPKPQPNKRSTFGSSLSCCESSIGYDDLKLGPDRRLDGLDTTCSTSITTENSNPPLVNEGKSPGELESEGTPERSSTLASNEENEEDTATEGNMQIAVNGDDEPDLKRRKMENSLIETALASRAIREPRVIVQIESEVDILDDGYRWRKYGQKVVKGNPNPRSYYKCTHPGCPVRKHVERASHNLKFVLTTYEGKHNHEVPSARNSSHGSSGPQEARTLSQTSHFPKSEPQSFATHSNRRAEYNKDFIKPNYVGNFAGGPGSLYQMKIPSLPNNMVYGAFGVNPNCESSTAPVGPTAPMSSNMMAISTDRQGRPVGMIHPMFFGQPPIEGDVKLLRPMQD</sequence>
<dbReference type="FunFam" id="2.20.25.80:FF:000001">
    <property type="entry name" value="WRKY transcription factor 33"/>
    <property type="match status" value="1"/>
</dbReference>
<evidence type="ECO:0000256" key="3">
    <source>
        <dbReference type="ARBA" id="ARBA00023015"/>
    </source>
</evidence>
<dbReference type="PANTHER" id="PTHR31221:SF126">
    <property type="entry name" value="WRKY DOMAIN-CONTAINING PROTEIN"/>
    <property type="match status" value="1"/>
</dbReference>
<dbReference type="PROSITE" id="PS50811">
    <property type="entry name" value="WRKY"/>
    <property type="match status" value="2"/>
</dbReference>
<dbReference type="InterPro" id="IPR044810">
    <property type="entry name" value="WRKY_plant"/>
</dbReference>
<evidence type="ECO:0000256" key="7">
    <source>
        <dbReference type="SAM" id="MobiDB-lite"/>
    </source>
</evidence>
<feature type="compositionally biased region" description="Polar residues" evidence="7">
    <location>
        <begin position="502"/>
        <end position="535"/>
    </location>
</feature>
<feature type="domain" description="WRKY" evidence="8">
    <location>
        <begin position="435"/>
        <end position="500"/>
    </location>
</feature>